<feature type="domain" description="MULE transposase" evidence="1">
    <location>
        <begin position="12"/>
        <end position="89"/>
    </location>
</feature>
<dbReference type="Pfam" id="PF10551">
    <property type="entry name" value="MULE"/>
    <property type="match status" value="1"/>
</dbReference>
<proteinExistence type="predicted"/>
<sequence length="196" mass="23289">MRVDYALFGDFISFNTTYRTNKSYMPLGVFVGFNHHKTTFIFGGALLYDESAATYKWLLNTFLKCMKGKKPVTFMTNQAPAIVVGVRQVCTGFFHVDDEDQFEYTWSLIQEKNFANRRRSDISWLTFIYNIRKQWSSAWGKDNFTARKRTTQLSDQFNAFARFYLKHEHSITQLLNRFQDLVDDLRYNELMFDFIM</sequence>
<gene>
    <name evidence="2" type="ORF">LIER_41743</name>
</gene>
<dbReference type="PANTHER" id="PTHR47718:SF2">
    <property type="entry name" value="PROTEIN FAR1-RELATED SEQUENCE 5-LIKE"/>
    <property type="match status" value="1"/>
</dbReference>
<evidence type="ECO:0000259" key="1">
    <source>
        <dbReference type="Pfam" id="PF10551"/>
    </source>
</evidence>
<protein>
    <recommendedName>
        <fullName evidence="1">MULE transposase domain-containing protein</fullName>
    </recommendedName>
</protein>
<name>A0AAV3RHS3_LITER</name>
<dbReference type="PANTHER" id="PTHR47718">
    <property type="entry name" value="OS01G0519700 PROTEIN"/>
    <property type="match status" value="1"/>
</dbReference>
<evidence type="ECO:0000313" key="2">
    <source>
        <dbReference type="EMBL" id="GAA0174587.1"/>
    </source>
</evidence>
<comment type="caution">
    <text evidence="2">The sequence shown here is derived from an EMBL/GenBank/DDBJ whole genome shotgun (WGS) entry which is preliminary data.</text>
</comment>
<dbReference type="AlphaFoldDB" id="A0AAV3RHS3"/>
<dbReference type="Proteomes" id="UP001454036">
    <property type="component" value="Unassembled WGS sequence"/>
</dbReference>
<keyword evidence="3" id="KW-1185">Reference proteome</keyword>
<dbReference type="EMBL" id="BAABME010026824">
    <property type="protein sequence ID" value="GAA0174587.1"/>
    <property type="molecule type" value="Genomic_DNA"/>
</dbReference>
<accession>A0AAV3RHS3</accession>
<dbReference type="InterPro" id="IPR018289">
    <property type="entry name" value="MULE_transposase_dom"/>
</dbReference>
<organism evidence="2 3">
    <name type="scientific">Lithospermum erythrorhizon</name>
    <name type="common">Purple gromwell</name>
    <name type="synonym">Lithospermum officinale var. erythrorhizon</name>
    <dbReference type="NCBI Taxonomy" id="34254"/>
    <lineage>
        <taxon>Eukaryota</taxon>
        <taxon>Viridiplantae</taxon>
        <taxon>Streptophyta</taxon>
        <taxon>Embryophyta</taxon>
        <taxon>Tracheophyta</taxon>
        <taxon>Spermatophyta</taxon>
        <taxon>Magnoliopsida</taxon>
        <taxon>eudicotyledons</taxon>
        <taxon>Gunneridae</taxon>
        <taxon>Pentapetalae</taxon>
        <taxon>asterids</taxon>
        <taxon>lamiids</taxon>
        <taxon>Boraginales</taxon>
        <taxon>Boraginaceae</taxon>
        <taxon>Boraginoideae</taxon>
        <taxon>Lithospermeae</taxon>
        <taxon>Lithospermum</taxon>
    </lineage>
</organism>
<evidence type="ECO:0000313" key="3">
    <source>
        <dbReference type="Proteomes" id="UP001454036"/>
    </source>
</evidence>
<reference evidence="2 3" key="1">
    <citation type="submission" date="2024-01" db="EMBL/GenBank/DDBJ databases">
        <title>The complete chloroplast genome sequence of Lithospermum erythrorhizon: insights into the phylogenetic relationship among Boraginaceae species and the maternal lineages of purple gromwells.</title>
        <authorList>
            <person name="Okada T."/>
            <person name="Watanabe K."/>
        </authorList>
    </citation>
    <scope>NUCLEOTIDE SEQUENCE [LARGE SCALE GENOMIC DNA]</scope>
</reference>